<gene>
    <name evidence="1" type="ORF">CPELA_09260</name>
</gene>
<keyword evidence="2" id="KW-1185">Reference proteome</keyword>
<dbReference type="EMBL" id="CP035299">
    <property type="protein sequence ID" value="QAU53107.1"/>
    <property type="molecule type" value="Genomic_DNA"/>
</dbReference>
<accession>A0A410WAY1</accession>
<dbReference type="RefSeq" id="WP_128890462.1">
    <property type="nucleotide sequence ID" value="NZ_BMCX01000002.1"/>
</dbReference>
<evidence type="ECO:0000313" key="2">
    <source>
        <dbReference type="Proteomes" id="UP000288929"/>
    </source>
</evidence>
<organism evidence="1 2">
    <name type="scientific">Corynebacterium pelargi</name>
    <dbReference type="NCBI Taxonomy" id="1471400"/>
    <lineage>
        <taxon>Bacteria</taxon>
        <taxon>Bacillati</taxon>
        <taxon>Actinomycetota</taxon>
        <taxon>Actinomycetes</taxon>
        <taxon>Mycobacteriales</taxon>
        <taxon>Corynebacteriaceae</taxon>
        <taxon>Corynebacterium</taxon>
    </lineage>
</organism>
<reference evidence="1 2" key="1">
    <citation type="submission" date="2019-01" db="EMBL/GenBank/DDBJ databases">
        <authorList>
            <person name="Ruckert C."/>
            <person name="Busche T."/>
            <person name="Kalinowski J."/>
        </authorList>
    </citation>
    <scope>NUCLEOTIDE SEQUENCE [LARGE SCALE GENOMIC DNA]</scope>
    <source>
        <strain evidence="1 2">136/3</strain>
    </source>
</reference>
<dbReference type="Proteomes" id="UP000288929">
    <property type="component" value="Chromosome"/>
</dbReference>
<protein>
    <submittedName>
        <fullName evidence="1">Uncharacterized protein</fullName>
    </submittedName>
</protein>
<evidence type="ECO:0000313" key="1">
    <source>
        <dbReference type="EMBL" id="QAU53107.1"/>
    </source>
</evidence>
<sequence length="60" mass="6560">MCASNLQHINDKGYLRLFVNPLLVSFVVFAIIPGIFAALFGLVLPYDENHLVNLPSAAAM</sequence>
<proteinExistence type="predicted"/>
<dbReference type="AlphaFoldDB" id="A0A410WAY1"/>
<dbReference type="KEGG" id="cpeg:CPELA_09260"/>
<name>A0A410WAY1_9CORY</name>